<dbReference type="GO" id="GO:0016020">
    <property type="term" value="C:membrane"/>
    <property type="evidence" value="ECO:0007669"/>
    <property type="project" value="UniProtKB-SubCell"/>
</dbReference>
<dbReference type="PANTHER" id="PTHR43867">
    <property type="entry name" value="CELLULOSE SYNTHASE CATALYTIC SUBUNIT A [UDP-FORMING]"/>
    <property type="match status" value="1"/>
</dbReference>
<evidence type="ECO:0000256" key="3">
    <source>
        <dbReference type="ARBA" id="ARBA00022679"/>
    </source>
</evidence>
<gene>
    <name evidence="8" type="ORF">MYP_2009</name>
</gene>
<evidence type="ECO:0000256" key="7">
    <source>
        <dbReference type="SAM" id="Phobius"/>
    </source>
</evidence>
<dbReference type="STRING" id="153721.MYP_2009"/>
<dbReference type="Gene3D" id="3.90.550.10">
    <property type="entry name" value="Spore Coat Polysaccharide Biosynthesis Protein SpsA, Chain A"/>
    <property type="match status" value="1"/>
</dbReference>
<name>A0A098LD02_9BACT</name>
<dbReference type="Pfam" id="PF13641">
    <property type="entry name" value="Glyco_tranf_2_3"/>
    <property type="match status" value="1"/>
</dbReference>
<feature type="transmembrane region" description="Helical" evidence="7">
    <location>
        <begin position="297"/>
        <end position="325"/>
    </location>
</feature>
<organism evidence="8 9">
    <name type="scientific">Sporocytophaga myxococcoides</name>
    <dbReference type="NCBI Taxonomy" id="153721"/>
    <lineage>
        <taxon>Bacteria</taxon>
        <taxon>Pseudomonadati</taxon>
        <taxon>Bacteroidota</taxon>
        <taxon>Cytophagia</taxon>
        <taxon>Cytophagales</taxon>
        <taxon>Cytophagaceae</taxon>
        <taxon>Sporocytophaga</taxon>
    </lineage>
</organism>
<dbReference type="AlphaFoldDB" id="A0A098LD02"/>
<keyword evidence="9" id="KW-1185">Reference proteome</keyword>
<feature type="transmembrane region" description="Helical" evidence="7">
    <location>
        <begin position="6"/>
        <end position="33"/>
    </location>
</feature>
<comment type="subcellular location">
    <subcellularLocation>
        <location evidence="1">Membrane</location>
        <topology evidence="1">Multi-pass membrane protein</topology>
    </subcellularLocation>
</comment>
<keyword evidence="3" id="KW-0808">Transferase</keyword>
<feature type="transmembrane region" description="Helical" evidence="7">
    <location>
        <begin position="361"/>
        <end position="378"/>
    </location>
</feature>
<evidence type="ECO:0000256" key="4">
    <source>
        <dbReference type="ARBA" id="ARBA00022692"/>
    </source>
</evidence>
<dbReference type="RefSeq" id="WP_081990460.1">
    <property type="nucleotide sequence ID" value="NZ_BBLT01000003.1"/>
</dbReference>
<evidence type="ECO:0000313" key="8">
    <source>
        <dbReference type="EMBL" id="GAL84781.1"/>
    </source>
</evidence>
<evidence type="ECO:0000256" key="6">
    <source>
        <dbReference type="ARBA" id="ARBA00023136"/>
    </source>
</evidence>
<accession>A0A098LD02</accession>
<protein>
    <submittedName>
        <fullName evidence="8">Uncharacterized protein</fullName>
    </submittedName>
</protein>
<evidence type="ECO:0000256" key="5">
    <source>
        <dbReference type="ARBA" id="ARBA00022989"/>
    </source>
</evidence>
<comment type="caution">
    <text evidence="8">The sequence shown here is derived from an EMBL/GenBank/DDBJ whole genome shotgun (WGS) entry which is preliminary data.</text>
</comment>
<dbReference type="Proteomes" id="UP000030185">
    <property type="component" value="Unassembled WGS sequence"/>
</dbReference>
<dbReference type="SUPFAM" id="SSF53448">
    <property type="entry name" value="Nucleotide-diphospho-sugar transferases"/>
    <property type="match status" value="1"/>
</dbReference>
<keyword evidence="5 7" id="KW-1133">Transmembrane helix</keyword>
<evidence type="ECO:0000256" key="1">
    <source>
        <dbReference type="ARBA" id="ARBA00004141"/>
    </source>
</evidence>
<sequence length="411" mass="46803">MMHALYYFLLFASSLITFFLLFPFLTVLVSLLVREKKFQKSSEQKDFGIIITAYKNLLITRPLIESILEQGYDTFQIYLIADDCSAEQILTIPENPKLKICLPPKKLGSKVRSLIFGMSQTIRNHDAIIVMDADNLMHPDFLTVANNYMGAGYTAIQGKRVAKNLDSTTACLDATGELYFNYTQKLVPWILNSSANIAGSGMVIETELFKKYLSSPRIRENSEGLIIAEDKILQNFLVGNNIQIAFAKDALVYDEKISKSDQLVRQRSRWLRSYFENTQYSLQLILSGIERFSFNKFFFGIMTLSPPLFILIFSCAILFVINLLLFPPLSIMMFSGGGIFVLNFLWVLYLGNAPKAIWSNLYGIPAFITYQVLALFTMKKAGKDFLVTEQVKMVSLKELEVEREKNPVQQE</sequence>
<feature type="transmembrane region" description="Helical" evidence="7">
    <location>
        <begin position="331"/>
        <end position="349"/>
    </location>
</feature>
<dbReference type="PANTHER" id="PTHR43867:SF2">
    <property type="entry name" value="CELLULOSE SYNTHASE CATALYTIC SUBUNIT A [UDP-FORMING]"/>
    <property type="match status" value="1"/>
</dbReference>
<dbReference type="EMBL" id="BBLT01000003">
    <property type="protein sequence ID" value="GAL84781.1"/>
    <property type="molecule type" value="Genomic_DNA"/>
</dbReference>
<dbReference type="GO" id="GO:0016757">
    <property type="term" value="F:glycosyltransferase activity"/>
    <property type="evidence" value="ECO:0007669"/>
    <property type="project" value="UniProtKB-KW"/>
</dbReference>
<evidence type="ECO:0000313" key="9">
    <source>
        <dbReference type="Proteomes" id="UP000030185"/>
    </source>
</evidence>
<keyword evidence="4 7" id="KW-0812">Transmembrane</keyword>
<dbReference type="eggNOG" id="COG1215">
    <property type="taxonomic scope" value="Bacteria"/>
</dbReference>
<evidence type="ECO:0000256" key="2">
    <source>
        <dbReference type="ARBA" id="ARBA00022676"/>
    </source>
</evidence>
<dbReference type="InterPro" id="IPR050321">
    <property type="entry name" value="Glycosyltr_2/OpgH_subfam"/>
</dbReference>
<dbReference type="InterPro" id="IPR029044">
    <property type="entry name" value="Nucleotide-diphossugar_trans"/>
</dbReference>
<keyword evidence="6 7" id="KW-0472">Membrane</keyword>
<dbReference type="OrthoDB" id="1523666at2"/>
<reference evidence="8 9" key="1">
    <citation type="submission" date="2014-09" db="EMBL/GenBank/DDBJ databases">
        <title>Sporocytophaga myxococcoides PG-01 genome sequencing.</title>
        <authorList>
            <person name="Liu L."/>
            <person name="Gao P.J."/>
            <person name="Chen G.J."/>
            <person name="Wang L.S."/>
        </authorList>
    </citation>
    <scope>NUCLEOTIDE SEQUENCE [LARGE SCALE GENOMIC DNA]</scope>
    <source>
        <strain evidence="8 9">PG-01</strain>
    </source>
</reference>
<keyword evidence="2" id="KW-0328">Glycosyltransferase</keyword>
<proteinExistence type="predicted"/>